<protein>
    <submittedName>
        <fullName evidence="1">Uncharacterized protein</fullName>
    </submittedName>
</protein>
<organism evidence="1">
    <name type="scientific">Salmonella bongori serovar 44:r:-</name>
    <dbReference type="NCBI Taxonomy" id="1967585"/>
    <lineage>
        <taxon>Bacteria</taxon>
        <taxon>Pseudomonadati</taxon>
        <taxon>Pseudomonadota</taxon>
        <taxon>Gammaproteobacteria</taxon>
        <taxon>Enterobacterales</taxon>
        <taxon>Enterobacteriaceae</taxon>
        <taxon>Salmonella</taxon>
    </lineage>
</organism>
<accession>A0A702FLF6</accession>
<comment type="caution">
    <text evidence="1">The sequence shown here is derived from an EMBL/GenBank/DDBJ whole genome shotgun (WGS) entry which is preliminary data.</text>
</comment>
<proteinExistence type="predicted"/>
<dbReference type="EMBL" id="DAAMHO010000013">
    <property type="protein sequence ID" value="HAC6695050.1"/>
    <property type="molecule type" value="Genomic_DNA"/>
</dbReference>
<dbReference type="AlphaFoldDB" id="A0A702FLF6"/>
<evidence type="ECO:0000313" key="1">
    <source>
        <dbReference type="EMBL" id="HAC6695050.1"/>
    </source>
</evidence>
<reference evidence="1" key="1">
    <citation type="journal article" date="2018" name="Genome Biol.">
        <title>SKESA: strategic k-mer extension for scrupulous assemblies.</title>
        <authorList>
            <person name="Souvorov A."/>
            <person name="Agarwala R."/>
            <person name="Lipman D.J."/>
        </authorList>
    </citation>
    <scope>NUCLEOTIDE SEQUENCE</scope>
    <source>
        <strain evidence="1">2702-77</strain>
    </source>
</reference>
<reference evidence="1" key="2">
    <citation type="submission" date="2018-09" db="EMBL/GenBank/DDBJ databases">
        <authorList>
            <consortium name="NCBI Pathogen Detection Project"/>
        </authorList>
    </citation>
    <scope>NUCLEOTIDE SEQUENCE</scope>
    <source>
        <strain evidence="1">2702-77</strain>
    </source>
</reference>
<sequence length="69" mass="7598">MTPLTARGSVNAGKFVAGADLFLFTAWADLLAAKRMIKSVNFIRLVEIIRRKLNFCCHAVMETVKAASI</sequence>
<gene>
    <name evidence="1" type="ORF">G0D16_12405</name>
</gene>
<name>A0A702FLF6_SALBN</name>